<proteinExistence type="predicted"/>
<dbReference type="Proteomes" id="UP000503264">
    <property type="component" value="Chromosome"/>
</dbReference>
<evidence type="ECO:0000313" key="3">
    <source>
        <dbReference type="Proteomes" id="UP000503264"/>
    </source>
</evidence>
<feature type="transmembrane region" description="Helical" evidence="1">
    <location>
        <begin position="47"/>
        <end position="64"/>
    </location>
</feature>
<keyword evidence="1" id="KW-1133">Transmembrane helix</keyword>
<dbReference type="InterPro" id="IPR021484">
    <property type="entry name" value="DUF3137"/>
</dbReference>
<reference evidence="2 3" key="1">
    <citation type="submission" date="2016-07" db="EMBL/GenBank/DDBJ databases">
        <title>Comparative genomics of the Campylobacter concisus group.</title>
        <authorList>
            <person name="Miller W.G."/>
            <person name="Yee E."/>
            <person name="Chapman M.H."/>
            <person name="Huynh S."/>
            <person name="Bono J.L."/>
            <person name="On S.L.W."/>
            <person name="StLeger J."/>
            <person name="Foster G."/>
            <person name="Parker C.T."/>
        </authorList>
    </citation>
    <scope>NUCLEOTIDE SEQUENCE [LARGE SCALE GENOMIC DNA]</scope>
    <source>
        <strain evidence="2 3">CCUG 21559</strain>
    </source>
</reference>
<feature type="transmembrane region" description="Helical" evidence="1">
    <location>
        <begin position="21"/>
        <end position="41"/>
    </location>
</feature>
<keyword evidence="3" id="KW-1185">Reference proteome</keyword>
<keyword evidence="1" id="KW-0812">Transmembrane</keyword>
<dbReference type="Pfam" id="PF11335">
    <property type="entry name" value="DUF3137"/>
    <property type="match status" value="1"/>
</dbReference>
<evidence type="ECO:0000313" key="2">
    <source>
        <dbReference type="EMBL" id="QCD45173.1"/>
    </source>
</evidence>
<organism evidence="2 3">
    <name type="scientific">Campylobacter mucosalis CCUG 21559</name>
    <dbReference type="NCBI Taxonomy" id="1032067"/>
    <lineage>
        <taxon>Bacteria</taxon>
        <taxon>Pseudomonadati</taxon>
        <taxon>Campylobacterota</taxon>
        <taxon>Epsilonproteobacteria</taxon>
        <taxon>Campylobacterales</taxon>
        <taxon>Campylobacteraceae</taxon>
        <taxon>Campylobacter</taxon>
    </lineage>
</organism>
<gene>
    <name evidence="2" type="ORF">CMUC_1409</name>
</gene>
<dbReference type="AlphaFoldDB" id="A0A6G5QHJ3"/>
<accession>A0A6G5QHJ3</accession>
<sequence length="297" mass="34549">MNSWLLGLELQRQKSLKKSKIALLIIVFLAIILCILNYFLVKDYDPAGFFILIFMASVTLYSYLNARFTKNIRADFKEYVIPEILKEIEPNLSYQRQNFIDQNEFFATEIFSTDYSKYSGNDLIVGKAEDVLVKFSDILIKKEIQNDKQKDEIVVFCGICFIAKFNKKIKATTQVIDKMAKFSFGSGEKAVMDDILFERYFRTYTHDQVATRYLLTPKFMQNLCKLKELFKAPVCAVFMGENLYLYIDLRCDSFELDMKKPIDIDSLNAYKSEVQIFIDIVKVLNLNDDLFVVSQDG</sequence>
<evidence type="ECO:0000256" key="1">
    <source>
        <dbReference type="SAM" id="Phobius"/>
    </source>
</evidence>
<keyword evidence="1" id="KW-0472">Membrane</keyword>
<protein>
    <submittedName>
        <fullName evidence="2">Hypothetical membrane protein (DUF3137 domain)</fullName>
    </submittedName>
</protein>
<name>A0A6G5QHJ3_9BACT</name>
<dbReference type="EMBL" id="CP012542">
    <property type="protein sequence ID" value="QCD45173.1"/>
    <property type="molecule type" value="Genomic_DNA"/>
</dbReference>
<dbReference type="RefSeq" id="WP_169752234.1">
    <property type="nucleotide sequence ID" value="NZ_CP012542.1"/>
</dbReference>